<proteinExistence type="predicted"/>
<sequence>MSAYVQNNQVSIINVRYANNTSTGYTVLVNNGQNYTVFQQHSWTTDNGRYNLYSYSIDNSQAVPINRTAGGNFTLNVIADRNHSLTFFAVHQFEIAIHGDNNVTFVPPSPTGDSWFDVGTHVQFVVPHVIQSDNQYTRQILDGWSLDNPDINVIPRQESGIFMSPQIHMSSMHEIGLEYKTQYYIKVISNFGRVLGTGWYDSGAIVDVSVIPGNNILVNHVFSGWQGTVIGNSDHESVETIADSPKVMVANWSEDYTNVSIISIVIVAVLVSLTIYQKRKPLSKT</sequence>
<keyword evidence="1" id="KW-0812">Transmembrane</keyword>
<feature type="transmembrane region" description="Helical" evidence="1">
    <location>
        <begin position="256"/>
        <end position="276"/>
    </location>
</feature>
<keyword evidence="1" id="KW-1133">Transmembrane helix</keyword>
<dbReference type="AlphaFoldDB" id="A0A2H1FCF9"/>
<name>A0A2H1FCF9_9ARCH</name>
<dbReference type="EMBL" id="LT841358">
    <property type="protein sequence ID" value="SMH70452.1"/>
    <property type="molecule type" value="Genomic_DNA"/>
</dbReference>
<protein>
    <submittedName>
        <fullName evidence="2">Uncharacterized protein</fullName>
    </submittedName>
</protein>
<evidence type="ECO:0000256" key="1">
    <source>
        <dbReference type="SAM" id="Phobius"/>
    </source>
</evidence>
<evidence type="ECO:0000313" key="3">
    <source>
        <dbReference type="Proteomes" id="UP000230607"/>
    </source>
</evidence>
<keyword evidence="1" id="KW-0472">Membrane</keyword>
<evidence type="ECO:0000313" key="2">
    <source>
        <dbReference type="EMBL" id="SMH70452.1"/>
    </source>
</evidence>
<accession>A0A2H1FCF9</accession>
<dbReference type="OrthoDB" id="11879at2157"/>
<gene>
    <name evidence="2" type="ORF">NCS_10259</name>
</gene>
<dbReference type="Proteomes" id="UP000230607">
    <property type="component" value="Chromosome 1"/>
</dbReference>
<reference evidence="3" key="1">
    <citation type="submission" date="2017-03" db="EMBL/GenBank/DDBJ databases">
        <authorList>
            <person name="Herbold C."/>
        </authorList>
    </citation>
    <scope>NUCLEOTIDE SEQUENCE [LARGE SCALE GENOMIC DNA]</scope>
</reference>
<organism evidence="2 3">
    <name type="scientific">Candidatus Nitrosotalea okcheonensis</name>
    <dbReference type="NCBI Taxonomy" id="1903276"/>
    <lineage>
        <taxon>Archaea</taxon>
        <taxon>Nitrososphaerota</taxon>
        <taxon>Nitrososphaeria</taxon>
        <taxon>Nitrosotaleales</taxon>
        <taxon>Nitrosotaleaceae</taxon>
        <taxon>Nitrosotalea</taxon>
    </lineage>
</organism>
<dbReference type="RefSeq" id="WP_157926596.1">
    <property type="nucleotide sequence ID" value="NZ_LT841358.1"/>
</dbReference>
<keyword evidence="3" id="KW-1185">Reference proteome</keyword>